<dbReference type="AlphaFoldDB" id="A0A1F6CKU8"/>
<sequence length="344" mass="38954">MENLEESRLVKDTNLETVNNAEMNKIATEQFGLVNIQKIVPVTGGIINETFFLDADDQKFVLQRLHKMFNAQSVADRVVVSDFLKQKGWNVPQYANAQTGQKFATDIAGRICTLYSFIPGTTVSDVESMSESQSLQAGRVLRRFHDDLEGFSYTPTFKIEGFRDVKYHAELLQSMLPKMENDARNLSQQVLNALTSLDYLQGDTQQVIHGDPKIANFVCNAEGEPFSIIDFDTLMLGSRFIDIGDLLRSLSTTGNETSAVTTNRRADAALHGYYNQGFAHMQEKRFSKKAYEARKLISLDLCSMFLIDIINDSYFNWDASQYSSRAAHNFARASHQWNTYEKLV</sequence>
<dbReference type="Proteomes" id="UP000178370">
    <property type="component" value="Unassembled WGS sequence"/>
</dbReference>
<gene>
    <name evidence="2" type="ORF">A2763_01635</name>
</gene>
<protein>
    <recommendedName>
        <fullName evidence="1">Aminoglycoside phosphotransferase domain-containing protein</fullName>
    </recommendedName>
</protein>
<dbReference type="InterPro" id="IPR002575">
    <property type="entry name" value="Aminoglycoside_PTrfase"/>
</dbReference>
<evidence type="ECO:0000313" key="2">
    <source>
        <dbReference type="EMBL" id="OGG49873.1"/>
    </source>
</evidence>
<dbReference type="InterPro" id="IPR050249">
    <property type="entry name" value="Pseudomonas-type_ThrB"/>
</dbReference>
<proteinExistence type="predicted"/>
<name>A0A1F6CKU8_9BACT</name>
<dbReference type="SUPFAM" id="SSF56112">
    <property type="entry name" value="Protein kinase-like (PK-like)"/>
    <property type="match status" value="1"/>
</dbReference>
<evidence type="ECO:0000313" key="3">
    <source>
        <dbReference type="Proteomes" id="UP000178370"/>
    </source>
</evidence>
<organism evidence="2 3">
    <name type="scientific">Candidatus Kaiserbacteria bacterium RIFCSPHIGHO2_01_FULL_54_36</name>
    <dbReference type="NCBI Taxonomy" id="1798482"/>
    <lineage>
        <taxon>Bacteria</taxon>
        <taxon>Candidatus Kaiseribacteriota</taxon>
    </lineage>
</organism>
<dbReference type="Gene3D" id="3.30.200.20">
    <property type="entry name" value="Phosphorylase Kinase, domain 1"/>
    <property type="match status" value="1"/>
</dbReference>
<dbReference type="EMBL" id="MFKV01000025">
    <property type="protein sequence ID" value="OGG49873.1"/>
    <property type="molecule type" value="Genomic_DNA"/>
</dbReference>
<dbReference type="InterPro" id="IPR011009">
    <property type="entry name" value="Kinase-like_dom_sf"/>
</dbReference>
<dbReference type="STRING" id="1798482.A2763_01635"/>
<dbReference type="Gene3D" id="3.90.1200.10">
    <property type="match status" value="1"/>
</dbReference>
<evidence type="ECO:0000259" key="1">
    <source>
        <dbReference type="Pfam" id="PF01636"/>
    </source>
</evidence>
<comment type="caution">
    <text evidence="2">The sequence shown here is derived from an EMBL/GenBank/DDBJ whole genome shotgun (WGS) entry which is preliminary data.</text>
</comment>
<reference evidence="2 3" key="1">
    <citation type="journal article" date="2016" name="Nat. Commun.">
        <title>Thousands of microbial genomes shed light on interconnected biogeochemical processes in an aquifer system.</title>
        <authorList>
            <person name="Anantharaman K."/>
            <person name="Brown C.T."/>
            <person name="Hug L.A."/>
            <person name="Sharon I."/>
            <person name="Castelle C.J."/>
            <person name="Probst A.J."/>
            <person name="Thomas B.C."/>
            <person name="Singh A."/>
            <person name="Wilkins M.J."/>
            <person name="Karaoz U."/>
            <person name="Brodie E.L."/>
            <person name="Williams K.H."/>
            <person name="Hubbard S.S."/>
            <person name="Banfield J.F."/>
        </authorList>
    </citation>
    <scope>NUCLEOTIDE SEQUENCE [LARGE SCALE GENOMIC DNA]</scope>
</reference>
<feature type="domain" description="Aminoglycoside phosphotransferase" evidence="1">
    <location>
        <begin position="39"/>
        <end position="263"/>
    </location>
</feature>
<dbReference type="Pfam" id="PF01636">
    <property type="entry name" value="APH"/>
    <property type="match status" value="1"/>
</dbReference>
<dbReference type="PANTHER" id="PTHR21064">
    <property type="entry name" value="AMINOGLYCOSIDE PHOSPHOTRANSFERASE DOMAIN-CONTAINING PROTEIN-RELATED"/>
    <property type="match status" value="1"/>
</dbReference>
<accession>A0A1F6CKU8</accession>